<keyword evidence="2" id="KW-0378">Hydrolase</keyword>
<reference evidence="4 5" key="1">
    <citation type="submission" date="2019-12" db="EMBL/GenBank/DDBJ databases">
        <title>Nocardia macrotermitis sp. nov. and Nocardia aurantia sp. nov., isolated from the gut of the fungus growing-termite Macrotermes natalensis.</title>
        <authorList>
            <person name="Christine B."/>
            <person name="Rene B."/>
        </authorList>
    </citation>
    <scope>NUCLEOTIDE SEQUENCE [LARGE SCALE GENOMIC DNA]</scope>
    <source>
        <strain evidence="4 5">DSM 102126</strain>
    </source>
</reference>
<proteinExistence type="predicted"/>
<sequence>MSEAGAPRHIDCAKQKCVALTFDDGPGPKTGTLLRMLAERNVRATFFVVGRNAAAEPAVIRREIADGHVVGNHSWSHADLGRASAATVRSELVRTQRAVRHAAGVTPVLMRPPYGSTDRTVAAVTRDLGLAQILWAVDPLDWKDRNSAIVTRRVVRGTKPGYIVLMHDIHPTTIAAVPGIIRALKAKGYVFATVPELLGTHLKPGHRYTKRNH</sequence>
<dbReference type="Proteomes" id="UP000431901">
    <property type="component" value="Unassembled WGS sequence"/>
</dbReference>
<dbReference type="PANTHER" id="PTHR10587">
    <property type="entry name" value="GLYCOSYL TRANSFERASE-RELATED"/>
    <property type="match status" value="1"/>
</dbReference>
<dbReference type="GO" id="GO:0016020">
    <property type="term" value="C:membrane"/>
    <property type="evidence" value="ECO:0007669"/>
    <property type="project" value="TreeGrafter"/>
</dbReference>
<dbReference type="InterPro" id="IPR050248">
    <property type="entry name" value="Polysacc_deacetylase_ArnD"/>
</dbReference>
<dbReference type="Gene3D" id="3.20.20.370">
    <property type="entry name" value="Glycoside hydrolase/deacetylase"/>
    <property type="match status" value="1"/>
</dbReference>
<dbReference type="EMBL" id="WUTW01000004">
    <property type="protein sequence ID" value="MXQ66600.1"/>
    <property type="molecule type" value="Genomic_DNA"/>
</dbReference>
<evidence type="ECO:0000313" key="4">
    <source>
        <dbReference type="EMBL" id="MXQ66600.1"/>
    </source>
</evidence>
<gene>
    <name evidence="4" type="ORF">GQ466_21505</name>
</gene>
<accession>A0A6I4WCU5</accession>
<evidence type="ECO:0000256" key="1">
    <source>
        <dbReference type="ARBA" id="ARBA00022723"/>
    </source>
</evidence>
<dbReference type="OrthoDB" id="3521160at2"/>
<comment type="caution">
    <text evidence="4">The sequence shown here is derived from an EMBL/GenBank/DDBJ whole genome shotgun (WGS) entry which is preliminary data.</text>
</comment>
<protein>
    <submittedName>
        <fullName evidence="4">Polysaccharide deacetylase family protein</fullName>
    </submittedName>
</protein>
<keyword evidence="1" id="KW-0479">Metal-binding</keyword>
<feature type="domain" description="NodB homology" evidence="3">
    <location>
        <begin position="16"/>
        <end position="192"/>
    </location>
</feature>
<dbReference type="GO" id="GO:0016810">
    <property type="term" value="F:hydrolase activity, acting on carbon-nitrogen (but not peptide) bonds"/>
    <property type="evidence" value="ECO:0007669"/>
    <property type="project" value="InterPro"/>
</dbReference>
<keyword evidence="5" id="KW-1185">Reference proteome</keyword>
<dbReference type="Pfam" id="PF01522">
    <property type="entry name" value="Polysacc_deac_1"/>
    <property type="match status" value="1"/>
</dbReference>
<dbReference type="SUPFAM" id="SSF88713">
    <property type="entry name" value="Glycoside hydrolase/deacetylase"/>
    <property type="match status" value="1"/>
</dbReference>
<dbReference type="CDD" id="cd10917">
    <property type="entry name" value="CE4_NodB_like_6s_7s"/>
    <property type="match status" value="1"/>
</dbReference>
<evidence type="ECO:0000256" key="2">
    <source>
        <dbReference type="ARBA" id="ARBA00022801"/>
    </source>
</evidence>
<dbReference type="GO" id="GO:0005975">
    <property type="term" value="P:carbohydrate metabolic process"/>
    <property type="evidence" value="ECO:0007669"/>
    <property type="project" value="InterPro"/>
</dbReference>
<organism evidence="4 5">
    <name type="scientific">Actinomadura rayongensis</name>
    <dbReference type="NCBI Taxonomy" id="1429076"/>
    <lineage>
        <taxon>Bacteria</taxon>
        <taxon>Bacillati</taxon>
        <taxon>Actinomycetota</taxon>
        <taxon>Actinomycetes</taxon>
        <taxon>Streptosporangiales</taxon>
        <taxon>Thermomonosporaceae</taxon>
        <taxon>Actinomadura</taxon>
    </lineage>
</organism>
<evidence type="ECO:0000259" key="3">
    <source>
        <dbReference type="PROSITE" id="PS51677"/>
    </source>
</evidence>
<dbReference type="AlphaFoldDB" id="A0A6I4WCU5"/>
<dbReference type="InterPro" id="IPR011330">
    <property type="entry name" value="Glyco_hydro/deAcase_b/a-brl"/>
</dbReference>
<dbReference type="RefSeq" id="WP_161104779.1">
    <property type="nucleotide sequence ID" value="NZ_JBHLYI010000018.1"/>
</dbReference>
<name>A0A6I4WCU5_9ACTN</name>
<evidence type="ECO:0000313" key="5">
    <source>
        <dbReference type="Proteomes" id="UP000431901"/>
    </source>
</evidence>
<dbReference type="InterPro" id="IPR002509">
    <property type="entry name" value="NODB_dom"/>
</dbReference>
<dbReference type="GO" id="GO:0046872">
    <property type="term" value="F:metal ion binding"/>
    <property type="evidence" value="ECO:0007669"/>
    <property type="project" value="UniProtKB-KW"/>
</dbReference>
<dbReference type="PROSITE" id="PS51677">
    <property type="entry name" value="NODB"/>
    <property type="match status" value="1"/>
</dbReference>
<dbReference type="PANTHER" id="PTHR10587:SF133">
    <property type="entry name" value="CHITIN DEACETYLASE 1-RELATED"/>
    <property type="match status" value="1"/>
</dbReference>